<evidence type="ECO:0000256" key="1">
    <source>
        <dbReference type="SAM" id="Phobius"/>
    </source>
</evidence>
<evidence type="ECO:0000259" key="2">
    <source>
        <dbReference type="PROSITE" id="PS50925"/>
    </source>
</evidence>
<dbReference type="Proteomes" id="UP000238385">
    <property type="component" value="Unassembled WGS sequence"/>
</dbReference>
<comment type="caution">
    <text evidence="3">The sequence shown here is derived from an EMBL/GenBank/DDBJ whole genome shotgun (WGS) entry which is preliminary data.</text>
</comment>
<keyword evidence="4" id="KW-1185">Reference proteome</keyword>
<dbReference type="GO" id="GO:0009882">
    <property type="term" value="F:blue light photoreceptor activity"/>
    <property type="evidence" value="ECO:0007669"/>
    <property type="project" value="InterPro"/>
</dbReference>
<dbReference type="SMART" id="SM01034">
    <property type="entry name" value="BLUF"/>
    <property type="match status" value="1"/>
</dbReference>
<sequence length="189" mass="21370">MPLIRLAYASEATFEAKPLEKGIEPHVARILLVSRRNNAKVSIVGGLYYGDNRFFQYLEGEEDAVRKTYERIQQDPRHRNVRTLIEEPIADRTFTNWSMKYVPASADVQAFLARHKLSEFNPVAFDSEQCEEMIELIRRSSQDQKSVNYDEVNRKTSPTPQTLSPGLKIGLVAAAACLVVALIVVATML</sequence>
<feature type="transmembrane region" description="Helical" evidence="1">
    <location>
        <begin position="169"/>
        <end position="188"/>
    </location>
</feature>
<organism evidence="3 4">
    <name type="scientific">Marinobacter halophilus</name>
    <dbReference type="NCBI Taxonomy" id="1323740"/>
    <lineage>
        <taxon>Bacteria</taxon>
        <taxon>Pseudomonadati</taxon>
        <taxon>Pseudomonadota</taxon>
        <taxon>Gammaproteobacteria</taxon>
        <taxon>Pseudomonadales</taxon>
        <taxon>Marinobacteraceae</taxon>
        <taxon>Marinobacter</taxon>
    </lineage>
</organism>
<evidence type="ECO:0000313" key="3">
    <source>
        <dbReference type="EMBL" id="PSF07933.1"/>
    </source>
</evidence>
<keyword evidence="1" id="KW-1133">Transmembrane helix</keyword>
<dbReference type="OrthoDB" id="557705at2"/>
<protein>
    <submittedName>
        <fullName evidence="3">Blue light sensor protein</fullName>
    </submittedName>
</protein>
<keyword evidence="1" id="KW-0812">Transmembrane</keyword>
<reference evidence="3 4" key="1">
    <citation type="submission" date="2018-03" db="EMBL/GenBank/DDBJ databases">
        <title>Marinobacter brunus sp. nov., a marine bacterium of Gamma-proteobacteria isolated from the surface seawater of the South China Sea.</title>
        <authorList>
            <person name="Cheng H."/>
            <person name="Wu Y.-H."/>
            <person name="Xamxidin M."/>
            <person name="Xu X.-W."/>
        </authorList>
    </citation>
    <scope>NUCLEOTIDE SEQUENCE [LARGE SCALE GENOMIC DNA]</scope>
    <source>
        <strain evidence="3 4">JCM 30472</strain>
    </source>
</reference>
<gene>
    <name evidence="3" type="ORF">C7H08_11080</name>
</gene>
<keyword evidence="1" id="KW-0472">Membrane</keyword>
<accession>A0A2T1KDU7</accession>
<feature type="domain" description="BLUF" evidence="2">
    <location>
        <begin position="3"/>
        <end position="100"/>
    </location>
</feature>
<name>A0A2T1KDU7_9GAMM</name>
<dbReference type="InterPro" id="IPR007024">
    <property type="entry name" value="BLUF_domain"/>
</dbReference>
<dbReference type="PROSITE" id="PS50925">
    <property type="entry name" value="BLUF"/>
    <property type="match status" value="1"/>
</dbReference>
<dbReference type="Pfam" id="PF04940">
    <property type="entry name" value="BLUF"/>
    <property type="match status" value="1"/>
</dbReference>
<evidence type="ECO:0000313" key="4">
    <source>
        <dbReference type="Proteomes" id="UP000238385"/>
    </source>
</evidence>
<dbReference type="RefSeq" id="WP_106671801.1">
    <property type="nucleotide sequence ID" value="NZ_BMFE01000001.1"/>
</dbReference>
<dbReference type="GO" id="GO:0071949">
    <property type="term" value="F:FAD binding"/>
    <property type="evidence" value="ECO:0007669"/>
    <property type="project" value="InterPro"/>
</dbReference>
<dbReference type="InterPro" id="IPR036046">
    <property type="entry name" value="Acylphosphatase-like_dom_sf"/>
</dbReference>
<dbReference type="AlphaFoldDB" id="A0A2T1KDU7"/>
<dbReference type="SUPFAM" id="SSF54975">
    <property type="entry name" value="Acylphosphatase/BLUF domain-like"/>
    <property type="match status" value="1"/>
</dbReference>
<proteinExistence type="predicted"/>
<dbReference type="EMBL" id="PXNN01000013">
    <property type="protein sequence ID" value="PSF07933.1"/>
    <property type="molecule type" value="Genomic_DNA"/>
</dbReference>
<dbReference type="Gene3D" id="3.30.70.100">
    <property type="match status" value="1"/>
</dbReference>